<evidence type="ECO:0000313" key="3">
    <source>
        <dbReference type="Proteomes" id="UP000191040"/>
    </source>
</evidence>
<dbReference type="STRING" id="1736691.SAMN06295964_0307"/>
<keyword evidence="1" id="KW-0472">Membrane</keyword>
<feature type="transmembrane region" description="Helical" evidence="1">
    <location>
        <begin position="134"/>
        <end position="154"/>
    </location>
</feature>
<feature type="transmembrane region" description="Helical" evidence="1">
    <location>
        <begin position="20"/>
        <end position="38"/>
    </location>
</feature>
<keyword evidence="1" id="KW-0812">Transmembrane</keyword>
<accession>A0A1T4YQX6</accession>
<protein>
    <submittedName>
        <fullName evidence="2">Uncharacterized protein</fullName>
    </submittedName>
</protein>
<evidence type="ECO:0000256" key="1">
    <source>
        <dbReference type="SAM" id="Phobius"/>
    </source>
</evidence>
<keyword evidence="3" id="KW-1185">Reference proteome</keyword>
<dbReference type="AlphaFoldDB" id="A0A1T4YQX6"/>
<dbReference type="EMBL" id="LT796768">
    <property type="protein sequence ID" value="SKB03661.1"/>
    <property type="molecule type" value="Genomic_DNA"/>
</dbReference>
<sequence length="175" mass="19953">MLKFWNLIRPGNDRPTRTAIAFGLAFALLIGLASYWEFRQSDDGTREMATVIARREVGPSTCSNGSRGLGGDPRWDVSWKSENPPRGLPTEFLEEGTCNWNKVGERVEVIRVTKNGRTKVYQDVIHAGRESLELAAWMFAIVTVFGVPLAWLQFGLTRWWRRLRAETRTENPRSV</sequence>
<name>A0A1T4YQX6_9ACTN</name>
<dbReference type="Proteomes" id="UP000191040">
    <property type="component" value="Chromosome I"/>
</dbReference>
<keyword evidence="1" id="KW-1133">Transmembrane helix</keyword>
<gene>
    <name evidence="2" type="ORF">SAMN06295964_0307</name>
</gene>
<organism evidence="2 3">
    <name type="scientific">Aeromicrobium choanae</name>
    <dbReference type="NCBI Taxonomy" id="1736691"/>
    <lineage>
        <taxon>Bacteria</taxon>
        <taxon>Bacillati</taxon>
        <taxon>Actinomycetota</taxon>
        <taxon>Actinomycetes</taxon>
        <taxon>Propionibacteriales</taxon>
        <taxon>Nocardioidaceae</taxon>
        <taxon>Aeromicrobium</taxon>
    </lineage>
</organism>
<reference evidence="3" key="1">
    <citation type="submission" date="2017-02" db="EMBL/GenBank/DDBJ databases">
        <authorList>
            <person name="Varghese N."/>
            <person name="Submissions S."/>
        </authorList>
    </citation>
    <scope>NUCLEOTIDE SEQUENCE [LARGE SCALE GENOMIC DNA]</scope>
    <source>
        <strain evidence="3">9H-4</strain>
    </source>
</reference>
<evidence type="ECO:0000313" key="2">
    <source>
        <dbReference type="EMBL" id="SKB03661.1"/>
    </source>
</evidence>
<proteinExistence type="predicted"/>